<gene>
    <name evidence="1" type="ORF">SAMN05421757_11365</name>
</gene>
<dbReference type="EMBL" id="FZOY01000013">
    <property type="protein sequence ID" value="SNT38073.1"/>
    <property type="molecule type" value="Genomic_DNA"/>
</dbReference>
<proteinExistence type="predicted"/>
<evidence type="ECO:0008006" key="3">
    <source>
        <dbReference type="Google" id="ProtNLM"/>
    </source>
</evidence>
<evidence type="ECO:0000313" key="2">
    <source>
        <dbReference type="Proteomes" id="UP000198426"/>
    </source>
</evidence>
<dbReference type="Proteomes" id="UP000198426">
    <property type="component" value="Unassembled WGS sequence"/>
</dbReference>
<sequence length="328" mass="34620">MAVTQISDVVVPSEFTSYIVQNTMEKSALVESGVVARNSAIADQLQAGAESFTVPFWNDLGDEEADLVNDDPNDESTPLKLGGAKQLVRKAFLHKSWSAMNLASELSGDDALSRIQDRAAAYWTRQTQRRLIASLNGILADNIANFSGDMVEDITGETGSAASFSASAVIDAAGTLGDLMNGLSAIAVHSDIYKVILKNDDIEYVPDSRGGSLATYRGMALIVDDLLPEDSGDYTSVLFSAGAVGFAVTEPRIAAGTQIEDKPSAGNGGGQQILHSRVNLGIHPAGFSWLEGSVAAESASLAELALAANWNRVVERKAVPLAFLKSKV</sequence>
<accession>A0A239M7H6</accession>
<evidence type="ECO:0000313" key="1">
    <source>
        <dbReference type="EMBL" id="SNT38073.1"/>
    </source>
</evidence>
<name>A0A239M7H6_9RHOB</name>
<dbReference type="AlphaFoldDB" id="A0A239M7H6"/>
<keyword evidence="2" id="KW-1185">Reference proteome</keyword>
<organism evidence="1 2">
    <name type="scientific">Tropicimonas sediminicola</name>
    <dbReference type="NCBI Taxonomy" id="1031541"/>
    <lineage>
        <taxon>Bacteria</taxon>
        <taxon>Pseudomonadati</taxon>
        <taxon>Pseudomonadota</taxon>
        <taxon>Alphaproteobacteria</taxon>
        <taxon>Rhodobacterales</taxon>
        <taxon>Roseobacteraceae</taxon>
        <taxon>Tropicimonas</taxon>
    </lineage>
</organism>
<protein>
    <recommendedName>
        <fullName evidence="3">Coat protein</fullName>
    </recommendedName>
</protein>
<reference evidence="1 2" key="1">
    <citation type="submission" date="2017-06" db="EMBL/GenBank/DDBJ databases">
        <authorList>
            <person name="Kim H.J."/>
            <person name="Triplett B.A."/>
        </authorList>
    </citation>
    <scope>NUCLEOTIDE SEQUENCE [LARGE SCALE GENOMIC DNA]</scope>
    <source>
        <strain evidence="1 2">DSM 29339</strain>
    </source>
</reference>